<organism evidence="1 2">
    <name type="scientific">Didymella rabiei</name>
    <name type="common">Chickpea ascochyta blight fungus</name>
    <name type="synonym">Mycosphaerella rabiei</name>
    <dbReference type="NCBI Taxonomy" id="5454"/>
    <lineage>
        <taxon>Eukaryota</taxon>
        <taxon>Fungi</taxon>
        <taxon>Dikarya</taxon>
        <taxon>Ascomycota</taxon>
        <taxon>Pezizomycotina</taxon>
        <taxon>Dothideomycetes</taxon>
        <taxon>Pleosporomycetidae</taxon>
        <taxon>Pleosporales</taxon>
        <taxon>Pleosporineae</taxon>
        <taxon>Didymellaceae</taxon>
        <taxon>Ascochyta</taxon>
    </lineage>
</organism>
<keyword evidence="2" id="KW-1185">Reference proteome</keyword>
<proteinExistence type="predicted"/>
<dbReference type="EMBL" id="JYNV01000146">
    <property type="protein sequence ID" value="KZM24953.1"/>
    <property type="molecule type" value="Genomic_DNA"/>
</dbReference>
<evidence type="ECO:0000313" key="2">
    <source>
        <dbReference type="Proteomes" id="UP000076837"/>
    </source>
</evidence>
<dbReference type="AlphaFoldDB" id="A0A163GPV2"/>
<dbReference type="Proteomes" id="UP000076837">
    <property type="component" value="Unassembled WGS sequence"/>
</dbReference>
<comment type="caution">
    <text evidence="1">The sequence shown here is derived from an EMBL/GenBank/DDBJ whole genome shotgun (WGS) entry which is preliminary data.</text>
</comment>
<gene>
    <name evidence="1" type="ORF">ST47_g3890</name>
</gene>
<dbReference type="OrthoDB" id="6500128at2759"/>
<accession>A0A163GPV2</accession>
<evidence type="ECO:0000313" key="1">
    <source>
        <dbReference type="EMBL" id="KZM24953.1"/>
    </source>
</evidence>
<reference evidence="1 2" key="1">
    <citation type="journal article" date="2016" name="Sci. Rep.">
        <title>Draft genome sequencing and secretome analysis of fungal phytopathogen Ascochyta rabiei provides insight into the necrotrophic effector repertoire.</title>
        <authorList>
            <person name="Verma S."/>
            <person name="Gazara R.K."/>
            <person name="Nizam S."/>
            <person name="Parween S."/>
            <person name="Chattopadhyay D."/>
            <person name="Verma P.K."/>
        </authorList>
    </citation>
    <scope>NUCLEOTIDE SEQUENCE [LARGE SCALE GENOMIC DNA]</scope>
    <source>
        <strain evidence="1 2">ArDII</strain>
    </source>
</reference>
<dbReference type="STRING" id="5454.A0A163GPV2"/>
<protein>
    <submittedName>
        <fullName evidence="1">ATPase</fullName>
    </submittedName>
</protein>
<name>A0A163GPV2_DIDRA</name>
<sequence>MLLALDIVYAPSSIGLVQQLSKIPIKRFLYKRSTNAAFNHVMAQSVDFHSTQDSAEVMEAIEQGRILGDDFE</sequence>